<dbReference type="PANTHER" id="PTHR23290:SF0">
    <property type="entry name" value="RRNA N6-ADENOSINE-METHYLTRANSFERASE METTL5"/>
    <property type="match status" value="1"/>
</dbReference>
<proteinExistence type="predicted"/>
<evidence type="ECO:0000259" key="1">
    <source>
        <dbReference type="Pfam" id="PF01861"/>
    </source>
</evidence>
<protein>
    <recommendedName>
        <fullName evidence="1">N(4)-bis(aminopropyl)spermidine synthase C-terminal domain-containing protein</fullName>
    </recommendedName>
</protein>
<dbReference type="InterPro" id="IPR029063">
    <property type="entry name" value="SAM-dependent_MTases_sf"/>
</dbReference>
<feature type="non-terminal residue" evidence="2">
    <location>
        <position position="201"/>
    </location>
</feature>
<dbReference type="AlphaFoldDB" id="X1C9K6"/>
<sequence>MTNLPLDEETIAKMNQAFELVKTSRGEPDKELDQYYVTKDSSVQRAFLVNPESYNGKRIILIGDMDLTSIFIGMSSKPKDLAVLDIDRRIPEIVFKMRFDHKIQSIRFVNHDFRIRMIAVLQNQFDYIFLEPPMTKEGLELGLSRAVQCAKKESQTKIFLSFDIEQEKESLIESLIDKMNLEKVDIKENFNNYSYSTPLGK</sequence>
<feature type="domain" description="N(4)-bis(aminopropyl)spermidine synthase C-terminal" evidence="1">
    <location>
        <begin position="17"/>
        <end position="194"/>
    </location>
</feature>
<dbReference type="InterPro" id="IPR051720">
    <property type="entry name" value="rRNA_MeTrfase/Polyamine_Synth"/>
</dbReference>
<dbReference type="InterPro" id="IPR002723">
    <property type="entry name" value="BpsA_C"/>
</dbReference>
<dbReference type="PANTHER" id="PTHR23290">
    <property type="entry name" value="RRNA N6-ADENOSINE-METHYLTRANSFERASE METTL5"/>
    <property type="match status" value="1"/>
</dbReference>
<reference evidence="2" key="1">
    <citation type="journal article" date="2014" name="Front. Microbiol.">
        <title>High frequency of phylogenetically diverse reductive dehalogenase-homologous genes in deep subseafloor sedimentary metagenomes.</title>
        <authorList>
            <person name="Kawai M."/>
            <person name="Futagami T."/>
            <person name="Toyoda A."/>
            <person name="Takaki Y."/>
            <person name="Nishi S."/>
            <person name="Hori S."/>
            <person name="Arai W."/>
            <person name="Tsubouchi T."/>
            <person name="Morono Y."/>
            <person name="Uchiyama I."/>
            <person name="Ito T."/>
            <person name="Fujiyama A."/>
            <person name="Inagaki F."/>
            <person name="Takami H."/>
        </authorList>
    </citation>
    <scope>NUCLEOTIDE SEQUENCE</scope>
    <source>
        <strain evidence="2">Expedition CK06-06</strain>
    </source>
</reference>
<dbReference type="Pfam" id="PF01861">
    <property type="entry name" value="BpsA_C"/>
    <property type="match status" value="1"/>
</dbReference>
<accession>X1C9K6</accession>
<gene>
    <name evidence="2" type="ORF">S01H4_40289</name>
</gene>
<dbReference type="EMBL" id="BART01021924">
    <property type="protein sequence ID" value="GAH04811.1"/>
    <property type="molecule type" value="Genomic_DNA"/>
</dbReference>
<evidence type="ECO:0000313" key="2">
    <source>
        <dbReference type="EMBL" id="GAH04811.1"/>
    </source>
</evidence>
<comment type="caution">
    <text evidence="2">The sequence shown here is derived from an EMBL/GenBank/DDBJ whole genome shotgun (WGS) entry which is preliminary data.</text>
</comment>
<organism evidence="2">
    <name type="scientific">marine sediment metagenome</name>
    <dbReference type="NCBI Taxonomy" id="412755"/>
    <lineage>
        <taxon>unclassified sequences</taxon>
        <taxon>metagenomes</taxon>
        <taxon>ecological metagenomes</taxon>
    </lineage>
</organism>
<dbReference type="Gene3D" id="3.40.50.150">
    <property type="entry name" value="Vaccinia Virus protein VP39"/>
    <property type="match status" value="1"/>
</dbReference>
<name>X1C9K6_9ZZZZ</name>
<dbReference type="GO" id="GO:0016740">
    <property type="term" value="F:transferase activity"/>
    <property type="evidence" value="ECO:0007669"/>
    <property type="project" value="TreeGrafter"/>
</dbReference>
<dbReference type="GO" id="GO:0006596">
    <property type="term" value="P:polyamine biosynthetic process"/>
    <property type="evidence" value="ECO:0007669"/>
    <property type="project" value="TreeGrafter"/>
</dbReference>